<dbReference type="SMART" id="SM00859">
    <property type="entry name" value="Semialdhyde_dh"/>
    <property type="match status" value="1"/>
</dbReference>
<comment type="similarity">
    <text evidence="6">Belongs to the NAGSA dehydrogenase family. Type 2 subfamily.</text>
</comment>
<dbReference type="OrthoDB" id="9801289at2"/>
<keyword evidence="9" id="KW-1185">Reference proteome</keyword>
<dbReference type="AlphaFoldDB" id="A0A1M6RRH0"/>
<dbReference type="Gene3D" id="3.40.50.720">
    <property type="entry name" value="NAD(P)-binding Rossmann-like Domain"/>
    <property type="match status" value="1"/>
</dbReference>
<dbReference type="PANTHER" id="PTHR32338:SF10">
    <property type="entry name" value="N-ACETYL-GAMMA-GLUTAMYL-PHOSPHATE REDUCTASE, CHLOROPLASTIC-RELATED"/>
    <property type="match status" value="1"/>
</dbReference>
<sequence length="315" mass="35029">MKTKIFVDGSEGTTGLRIHERFMKRQDIELLTISPELRKDEAERKRLINASDITFLCLPDAAAKESVAMVENEKVKIIDTSTAHRTDSEWAYGFPELSPEHRAKIQKGKRIAVPGCHATGFISLVYPLIAKGILPADYPVSGFSLTGYSGGGKKMIAEYEEENRPAEYDAPREYALNQQHKHLKEMKVITGLKREPLFSPIVADYYSGMLVSLPFYTDMLAAKQTPELIHEFFADYYKNKLFIKVMPFGGEAEKKGFLSGIDCSGWDGLKIYVTGNGERVVLSAQFDNLGKGASGAAIQCLNLMLGCQEEEGLNL</sequence>
<keyword evidence="1 6" id="KW-0963">Cytoplasm</keyword>
<evidence type="ECO:0000256" key="6">
    <source>
        <dbReference type="HAMAP-Rule" id="MF_01110"/>
    </source>
</evidence>
<dbReference type="InterPro" id="IPR050085">
    <property type="entry name" value="AGPR"/>
</dbReference>
<accession>A0A1M6RRH0</accession>
<evidence type="ECO:0000313" key="9">
    <source>
        <dbReference type="Proteomes" id="UP000184386"/>
    </source>
</evidence>
<protein>
    <recommendedName>
        <fullName evidence="6">N-acetyl-gamma-glutamyl-phosphate reductase</fullName>
        <shortName evidence="6">AGPR</shortName>
        <ecNumber evidence="6">1.2.1.38</ecNumber>
    </recommendedName>
    <alternativeName>
        <fullName evidence="6">N-acetyl-glutamate semialdehyde dehydrogenase</fullName>
        <shortName evidence="6">NAGSA dehydrogenase</shortName>
    </alternativeName>
</protein>
<keyword evidence="2 6" id="KW-0055">Arginine biosynthesis</keyword>
<name>A0A1M6RRH0_9FIRM</name>
<dbReference type="GO" id="GO:0051287">
    <property type="term" value="F:NAD binding"/>
    <property type="evidence" value="ECO:0007669"/>
    <property type="project" value="InterPro"/>
</dbReference>
<evidence type="ECO:0000256" key="1">
    <source>
        <dbReference type="ARBA" id="ARBA00022490"/>
    </source>
</evidence>
<comment type="catalytic activity">
    <reaction evidence="6">
        <text>N-acetyl-L-glutamate 5-semialdehyde + phosphate + NADP(+) = N-acetyl-L-glutamyl 5-phosphate + NADPH + H(+)</text>
        <dbReference type="Rhea" id="RHEA:21588"/>
        <dbReference type="ChEBI" id="CHEBI:15378"/>
        <dbReference type="ChEBI" id="CHEBI:29123"/>
        <dbReference type="ChEBI" id="CHEBI:43474"/>
        <dbReference type="ChEBI" id="CHEBI:57783"/>
        <dbReference type="ChEBI" id="CHEBI:57936"/>
        <dbReference type="ChEBI" id="CHEBI:58349"/>
        <dbReference type="EC" id="1.2.1.38"/>
    </reaction>
</comment>
<dbReference type="CDD" id="cd17896">
    <property type="entry name" value="AGPR_2_N"/>
    <property type="match status" value="1"/>
</dbReference>
<dbReference type="Pfam" id="PF22698">
    <property type="entry name" value="Semialdhyde_dhC_1"/>
    <property type="match status" value="1"/>
</dbReference>
<dbReference type="RefSeq" id="WP_073275918.1">
    <property type="nucleotide sequence ID" value="NZ_FRAC01000011.1"/>
</dbReference>
<keyword evidence="5 6" id="KW-0560">Oxidoreductase</keyword>
<reference evidence="8 9" key="1">
    <citation type="submission" date="2016-11" db="EMBL/GenBank/DDBJ databases">
        <authorList>
            <person name="Jaros S."/>
            <person name="Januszkiewicz K."/>
            <person name="Wedrychowicz H."/>
        </authorList>
    </citation>
    <scope>NUCLEOTIDE SEQUENCE [LARGE SCALE GENOMIC DNA]</scope>
    <source>
        <strain evidence="8 9">DSM 15929</strain>
    </source>
</reference>
<evidence type="ECO:0000256" key="4">
    <source>
        <dbReference type="ARBA" id="ARBA00022857"/>
    </source>
</evidence>
<gene>
    <name evidence="6" type="primary">argC</name>
    <name evidence="8" type="ORF">SAMN02745136_02268</name>
</gene>
<dbReference type="GO" id="GO:0005737">
    <property type="term" value="C:cytoplasm"/>
    <property type="evidence" value="ECO:0007669"/>
    <property type="project" value="UniProtKB-SubCell"/>
</dbReference>
<comment type="pathway">
    <text evidence="6">Amino-acid biosynthesis; L-arginine biosynthesis; N(2)-acetyl-L-ornithine from L-glutamate: step 3/4.</text>
</comment>
<evidence type="ECO:0000256" key="2">
    <source>
        <dbReference type="ARBA" id="ARBA00022571"/>
    </source>
</evidence>
<dbReference type="NCBIfam" id="TIGR01851">
    <property type="entry name" value="argC_other"/>
    <property type="match status" value="1"/>
</dbReference>
<dbReference type="InterPro" id="IPR036291">
    <property type="entry name" value="NAD(P)-bd_dom_sf"/>
</dbReference>
<evidence type="ECO:0000256" key="5">
    <source>
        <dbReference type="ARBA" id="ARBA00023002"/>
    </source>
</evidence>
<dbReference type="EMBL" id="FRAC01000011">
    <property type="protein sequence ID" value="SHK35004.1"/>
    <property type="molecule type" value="Genomic_DNA"/>
</dbReference>
<organism evidence="8 9">
    <name type="scientific">Anaerocolumna jejuensis DSM 15929</name>
    <dbReference type="NCBI Taxonomy" id="1121322"/>
    <lineage>
        <taxon>Bacteria</taxon>
        <taxon>Bacillati</taxon>
        <taxon>Bacillota</taxon>
        <taxon>Clostridia</taxon>
        <taxon>Lachnospirales</taxon>
        <taxon>Lachnospiraceae</taxon>
        <taxon>Anaerocolumna</taxon>
    </lineage>
</organism>
<dbReference type="HAMAP" id="MF_01110">
    <property type="entry name" value="ArgC_type2"/>
    <property type="match status" value="1"/>
</dbReference>
<comment type="function">
    <text evidence="6">Catalyzes the NADPH-dependent reduction of N-acetyl-5-glutamyl phosphate to yield N-acetyl-L-glutamate 5-semialdehyde.</text>
</comment>
<dbReference type="Gene3D" id="3.30.360.10">
    <property type="entry name" value="Dihydrodipicolinate Reductase, domain 2"/>
    <property type="match status" value="1"/>
</dbReference>
<feature type="domain" description="Semialdehyde dehydrogenase NAD-binding" evidence="7">
    <location>
        <begin position="4"/>
        <end position="105"/>
    </location>
</feature>
<dbReference type="Pfam" id="PF01118">
    <property type="entry name" value="Semialdhyde_dh"/>
    <property type="match status" value="1"/>
</dbReference>
<dbReference type="UniPathway" id="UPA00068">
    <property type="reaction ID" value="UER00108"/>
</dbReference>
<dbReference type="STRING" id="1121322.SAMN02745136_02268"/>
<dbReference type="Proteomes" id="UP000184386">
    <property type="component" value="Unassembled WGS sequence"/>
</dbReference>
<evidence type="ECO:0000256" key="3">
    <source>
        <dbReference type="ARBA" id="ARBA00022605"/>
    </source>
</evidence>
<keyword evidence="3 6" id="KW-0028">Amino-acid biosynthesis</keyword>
<evidence type="ECO:0000259" key="7">
    <source>
        <dbReference type="SMART" id="SM00859"/>
    </source>
</evidence>
<keyword evidence="4 6" id="KW-0521">NADP</keyword>
<dbReference type="InterPro" id="IPR010136">
    <property type="entry name" value="AGPR_type-2"/>
</dbReference>
<dbReference type="EC" id="1.2.1.38" evidence="6"/>
<dbReference type="PANTHER" id="PTHR32338">
    <property type="entry name" value="N-ACETYL-GAMMA-GLUTAMYL-PHOSPHATE REDUCTASE, CHLOROPLASTIC-RELATED-RELATED"/>
    <property type="match status" value="1"/>
</dbReference>
<dbReference type="CDD" id="cd23935">
    <property type="entry name" value="AGPR_2_C"/>
    <property type="match status" value="1"/>
</dbReference>
<dbReference type="SUPFAM" id="SSF55347">
    <property type="entry name" value="Glyceraldehyde-3-phosphate dehydrogenase-like, C-terminal domain"/>
    <property type="match status" value="1"/>
</dbReference>
<comment type="subcellular location">
    <subcellularLocation>
        <location evidence="6">Cytoplasm</location>
    </subcellularLocation>
</comment>
<dbReference type="InterPro" id="IPR000534">
    <property type="entry name" value="Semialdehyde_DH_NAD-bd"/>
</dbReference>
<dbReference type="GO" id="GO:0006526">
    <property type="term" value="P:L-arginine biosynthetic process"/>
    <property type="evidence" value="ECO:0007669"/>
    <property type="project" value="UniProtKB-UniRule"/>
</dbReference>
<dbReference type="InterPro" id="IPR058924">
    <property type="entry name" value="AGPR_dimerisation_dom"/>
</dbReference>
<dbReference type="SUPFAM" id="SSF51735">
    <property type="entry name" value="NAD(P)-binding Rossmann-fold domains"/>
    <property type="match status" value="1"/>
</dbReference>
<feature type="active site" evidence="6">
    <location>
        <position position="116"/>
    </location>
</feature>
<proteinExistence type="inferred from homology"/>
<evidence type="ECO:0000313" key="8">
    <source>
        <dbReference type="EMBL" id="SHK35004.1"/>
    </source>
</evidence>
<dbReference type="GO" id="GO:0003942">
    <property type="term" value="F:N-acetyl-gamma-glutamyl-phosphate reductase activity"/>
    <property type="evidence" value="ECO:0007669"/>
    <property type="project" value="UniProtKB-UniRule"/>
</dbReference>